<evidence type="ECO:0000313" key="4">
    <source>
        <dbReference type="Proteomes" id="UP001595912"/>
    </source>
</evidence>
<dbReference type="InterPro" id="IPR042178">
    <property type="entry name" value="Serpin_sf_1"/>
</dbReference>
<evidence type="ECO:0000259" key="2">
    <source>
        <dbReference type="SMART" id="SM00093"/>
    </source>
</evidence>
<sequence>MTTTAANALTAAWARTITGGTVLSGAGVYPLLHLLATAADGPARDELLAVAATPLTLPSGDAVRAATGLWPRADVPLSPAWEALVAGVLTGDRAPLDAWAAEWTGGLVPRMPVTVDSSTRLVLASALTVVTTWDLPFNDGWLLPSPGPWAGRRLAELSRFDPDLGTVRVVASPAGPLTTVTVHGGDDLDVVLLLGGPSSAPGSVVAAGITTLDGPSLPLDGPGIRHHRWPGAPGVYLRLPRFTVGGDHDLLDHADLFGLATATDAGRGHFPGIGPEPLAVQRAAQAATATFTAVGFKAAAITVVATMAGGAMLGDQHDQVEVAFDRPFGFLTVHRPTGLVLFAGWVDDPEPSPFSDDAVLV</sequence>
<dbReference type="Gene3D" id="2.30.39.10">
    <property type="entry name" value="Alpha-1-antitrypsin, domain 1"/>
    <property type="match status" value="1"/>
</dbReference>
<keyword evidence="4" id="KW-1185">Reference proteome</keyword>
<proteinExistence type="inferred from homology"/>
<dbReference type="SUPFAM" id="SSF56574">
    <property type="entry name" value="Serpins"/>
    <property type="match status" value="2"/>
</dbReference>
<dbReference type="Proteomes" id="UP001595912">
    <property type="component" value="Unassembled WGS sequence"/>
</dbReference>
<dbReference type="InterPro" id="IPR023796">
    <property type="entry name" value="Serpin_dom"/>
</dbReference>
<dbReference type="Pfam" id="PF00079">
    <property type="entry name" value="Serpin"/>
    <property type="match status" value="1"/>
</dbReference>
<evidence type="ECO:0000256" key="1">
    <source>
        <dbReference type="RuleBase" id="RU000411"/>
    </source>
</evidence>
<dbReference type="PANTHER" id="PTHR11461:SF211">
    <property type="entry name" value="GH10112P-RELATED"/>
    <property type="match status" value="1"/>
</dbReference>
<dbReference type="InterPro" id="IPR000215">
    <property type="entry name" value="Serpin_fam"/>
</dbReference>
<gene>
    <name evidence="3" type="ORF">ACFPIJ_19615</name>
</gene>
<comment type="caution">
    <text evidence="3">The sequence shown here is derived from an EMBL/GenBank/DDBJ whole genome shotgun (WGS) entry which is preliminary data.</text>
</comment>
<dbReference type="RefSeq" id="WP_380116588.1">
    <property type="nucleotide sequence ID" value="NZ_JBHSIU010000019.1"/>
</dbReference>
<dbReference type="SMART" id="SM00093">
    <property type="entry name" value="SERPIN"/>
    <property type="match status" value="1"/>
</dbReference>
<accession>A0ABV9VXW2</accession>
<protein>
    <submittedName>
        <fullName evidence="3">Serpin family protein</fullName>
    </submittedName>
</protein>
<organism evidence="3 4">
    <name type="scientific">Dactylosporangium cerinum</name>
    <dbReference type="NCBI Taxonomy" id="1434730"/>
    <lineage>
        <taxon>Bacteria</taxon>
        <taxon>Bacillati</taxon>
        <taxon>Actinomycetota</taxon>
        <taxon>Actinomycetes</taxon>
        <taxon>Micromonosporales</taxon>
        <taxon>Micromonosporaceae</taxon>
        <taxon>Dactylosporangium</taxon>
    </lineage>
</organism>
<dbReference type="InterPro" id="IPR042185">
    <property type="entry name" value="Serpin_sf_2"/>
</dbReference>
<dbReference type="EMBL" id="JBHSIU010000019">
    <property type="protein sequence ID" value="MFC5000033.1"/>
    <property type="molecule type" value="Genomic_DNA"/>
</dbReference>
<comment type="similarity">
    <text evidence="1">Belongs to the serpin family.</text>
</comment>
<feature type="domain" description="Serpin" evidence="2">
    <location>
        <begin position="7"/>
        <end position="349"/>
    </location>
</feature>
<dbReference type="InterPro" id="IPR036186">
    <property type="entry name" value="Serpin_sf"/>
</dbReference>
<name>A0ABV9VXW2_9ACTN</name>
<dbReference type="PANTHER" id="PTHR11461">
    <property type="entry name" value="SERINE PROTEASE INHIBITOR, SERPIN"/>
    <property type="match status" value="1"/>
</dbReference>
<dbReference type="Gene3D" id="3.30.497.10">
    <property type="entry name" value="Antithrombin, subunit I, domain 2"/>
    <property type="match status" value="2"/>
</dbReference>
<evidence type="ECO:0000313" key="3">
    <source>
        <dbReference type="EMBL" id="MFC5000033.1"/>
    </source>
</evidence>
<reference evidence="4" key="1">
    <citation type="journal article" date="2019" name="Int. J. Syst. Evol. Microbiol.">
        <title>The Global Catalogue of Microorganisms (GCM) 10K type strain sequencing project: providing services to taxonomists for standard genome sequencing and annotation.</title>
        <authorList>
            <consortium name="The Broad Institute Genomics Platform"/>
            <consortium name="The Broad Institute Genome Sequencing Center for Infectious Disease"/>
            <person name="Wu L."/>
            <person name="Ma J."/>
        </authorList>
    </citation>
    <scope>NUCLEOTIDE SEQUENCE [LARGE SCALE GENOMIC DNA]</scope>
    <source>
        <strain evidence="4">CGMCC 4.7152</strain>
    </source>
</reference>